<keyword evidence="2" id="KW-1185">Reference proteome</keyword>
<accession>A0AAW0JQU5</accession>
<proteinExistence type="predicted"/>
<protein>
    <submittedName>
        <fullName evidence="1">Pre-mrna-splicing factor atp-dependent rna helicase mog-5</fullName>
    </submittedName>
</protein>
<reference evidence="1 2" key="1">
    <citation type="journal article" date="2018" name="Sci. Data">
        <title>The draft genome sequence of cork oak.</title>
        <authorList>
            <person name="Ramos A.M."/>
            <person name="Usie A."/>
            <person name="Barbosa P."/>
            <person name="Barros P.M."/>
            <person name="Capote T."/>
            <person name="Chaves I."/>
            <person name="Simoes F."/>
            <person name="Abreu I."/>
            <person name="Carrasquinho I."/>
            <person name="Faro C."/>
            <person name="Guimaraes J.B."/>
            <person name="Mendonca D."/>
            <person name="Nobrega F."/>
            <person name="Rodrigues L."/>
            <person name="Saibo N.J.M."/>
            <person name="Varela M.C."/>
            <person name="Egas C."/>
            <person name="Matos J."/>
            <person name="Miguel C.M."/>
            <person name="Oliveira M.M."/>
            <person name="Ricardo C.P."/>
            <person name="Goncalves S."/>
        </authorList>
    </citation>
    <scope>NUCLEOTIDE SEQUENCE [LARGE SCALE GENOMIC DNA]</scope>
    <source>
        <strain evidence="2">cv. HL8</strain>
    </source>
</reference>
<comment type="caution">
    <text evidence="1">The sequence shown here is derived from an EMBL/GenBank/DDBJ whole genome shotgun (WGS) entry which is preliminary data.</text>
</comment>
<name>A0AAW0JQU5_QUESU</name>
<keyword evidence="1" id="KW-0378">Hydrolase</keyword>
<dbReference type="GO" id="GO:0004386">
    <property type="term" value="F:helicase activity"/>
    <property type="evidence" value="ECO:0007669"/>
    <property type="project" value="UniProtKB-KW"/>
</dbReference>
<dbReference type="EMBL" id="PKMF04000501">
    <property type="protein sequence ID" value="KAK7828554.1"/>
    <property type="molecule type" value="Genomic_DNA"/>
</dbReference>
<keyword evidence="1" id="KW-0547">Nucleotide-binding</keyword>
<dbReference type="Proteomes" id="UP000237347">
    <property type="component" value="Unassembled WGS sequence"/>
</dbReference>
<dbReference type="AlphaFoldDB" id="A0AAW0JQU5"/>
<gene>
    <name evidence="1" type="primary">mog-5</name>
    <name evidence="1" type="ORF">CFP56_030136</name>
</gene>
<sequence length="135" mass="16010">MKASKNFPPHMLRAFEKDESFQEFPTPRKPSCYVNHHVMYWQPYWVIYHELVMTTKEYTREVMALTLKILVQKSKRKDIGFEHFEFQKSTKIIVLLEVFVLGCYLFAKWCQRHDIEAATQPPPSTSSHKKEVVAS</sequence>
<keyword evidence="1" id="KW-0347">Helicase</keyword>
<keyword evidence="1" id="KW-0067">ATP-binding</keyword>
<organism evidence="1 2">
    <name type="scientific">Quercus suber</name>
    <name type="common">Cork oak</name>
    <dbReference type="NCBI Taxonomy" id="58331"/>
    <lineage>
        <taxon>Eukaryota</taxon>
        <taxon>Viridiplantae</taxon>
        <taxon>Streptophyta</taxon>
        <taxon>Embryophyta</taxon>
        <taxon>Tracheophyta</taxon>
        <taxon>Spermatophyta</taxon>
        <taxon>Magnoliopsida</taxon>
        <taxon>eudicotyledons</taxon>
        <taxon>Gunneridae</taxon>
        <taxon>Pentapetalae</taxon>
        <taxon>rosids</taxon>
        <taxon>fabids</taxon>
        <taxon>Fagales</taxon>
        <taxon>Fagaceae</taxon>
        <taxon>Quercus</taxon>
    </lineage>
</organism>
<evidence type="ECO:0000313" key="1">
    <source>
        <dbReference type="EMBL" id="KAK7828554.1"/>
    </source>
</evidence>
<evidence type="ECO:0000313" key="2">
    <source>
        <dbReference type="Proteomes" id="UP000237347"/>
    </source>
</evidence>